<dbReference type="InterPro" id="IPR025929">
    <property type="entry name" value="INSIG_fam"/>
</dbReference>
<accession>A0A507E107</accession>
<dbReference type="PANTHER" id="PTHR15301">
    <property type="entry name" value="INSULIN-INDUCED GENE 1"/>
    <property type="match status" value="1"/>
</dbReference>
<organism evidence="9 10">
    <name type="scientific">Powellomyces hirtus</name>
    <dbReference type="NCBI Taxonomy" id="109895"/>
    <lineage>
        <taxon>Eukaryota</taxon>
        <taxon>Fungi</taxon>
        <taxon>Fungi incertae sedis</taxon>
        <taxon>Chytridiomycota</taxon>
        <taxon>Chytridiomycota incertae sedis</taxon>
        <taxon>Chytridiomycetes</taxon>
        <taxon>Spizellomycetales</taxon>
        <taxon>Powellomycetaceae</taxon>
        <taxon>Powellomyces</taxon>
    </lineage>
</organism>
<evidence type="ECO:0000256" key="5">
    <source>
        <dbReference type="ARBA" id="ARBA00022989"/>
    </source>
</evidence>
<feature type="transmembrane region" description="Helical" evidence="8">
    <location>
        <begin position="154"/>
        <end position="173"/>
    </location>
</feature>
<comment type="similarity">
    <text evidence="2">Belongs to the INSIG family.</text>
</comment>
<name>A0A507E107_9FUNG</name>
<dbReference type="Proteomes" id="UP000318582">
    <property type="component" value="Unassembled WGS sequence"/>
</dbReference>
<dbReference type="AlphaFoldDB" id="A0A507E107"/>
<evidence type="ECO:0000256" key="6">
    <source>
        <dbReference type="ARBA" id="ARBA00023136"/>
    </source>
</evidence>
<reference evidence="9 10" key="1">
    <citation type="journal article" date="2019" name="Sci. Rep.">
        <title>Comparative genomics of chytrid fungi reveal insights into the obligate biotrophic and pathogenic lifestyle of Synchytrium endobioticum.</title>
        <authorList>
            <person name="van de Vossenberg B.T.L.H."/>
            <person name="Warris S."/>
            <person name="Nguyen H.D.T."/>
            <person name="van Gent-Pelzer M.P.E."/>
            <person name="Joly D.L."/>
            <person name="van de Geest H.C."/>
            <person name="Bonants P.J.M."/>
            <person name="Smith D.S."/>
            <person name="Levesque C.A."/>
            <person name="van der Lee T.A.J."/>
        </authorList>
    </citation>
    <scope>NUCLEOTIDE SEQUENCE [LARGE SCALE GENOMIC DNA]</scope>
    <source>
        <strain evidence="9 10">CBS 809.83</strain>
    </source>
</reference>
<evidence type="ECO:0008006" key="11">
    <source>
        <dbReference type="Google" id="ProtNLM"/>
    </source>
</evidence>
<dbReference type="STRING" id="109895.A0A507E107"/>
<evidence type="ECO:0000256" key="8">
    <source>
        <dbReference type="SAM" id="Phobius"/>
    </source>
</evidence>
<comment type="subcellular location">
    <subcellularLocation>
        <location evidence="1">Endoplasmic reticulum membrane</location>
        <topology evidence="1">Multi-pass membrane protein</topology>
    </subcellularLocation>
</comment>
<keyword evidence="3 8" id="KW-0812">Transmembrane</keyword>
<dbReference type="PANTHER" id="PTHR15301:SF3">
    <property type="entry name" value="PROTEIN NSG1-RELATED"/>
    <property type="match status" value="1"/>
</dbReference>
<feature type="transmembrane region" description="Helical" evidence="8">
    <location>
        <begin position="57"/>
        <end position="75"/>
    </location>
</feature>
<proteinExistence type="inferred from homology"/>
<dbReference type="Pfam" id="PF07281">
    <property type="entry name" value="INSIG"/>
    <property type="match status" value="1"/>
</dbReference>
<evidence type="ECO:0000256" key="3">
    <source>
        <dbReference type="ARBA" id="ARBA00022692"/>
    </source>
</evidence>
<keyword evidence="4" id="KW-0256">Endoplasmic reticulum</keyword>
<feature type="region of interest" description="Disordered" evidence="7">
    <location>
        <begin position="1"/>
        <end position="43"/>
    </location>
</feature>
<evidence type="ECO:0000256" key="7">
    <source>
        <dbReference type="SAM" id="MobiDB-lite"/>
    </source>
</evidence>
<comment type="caution">
    <text evidence="9">The sequence shown here is derived from an EMBL/GenBank/DDBJ whole genome shotgun (WGS) entry which is preliminary data.</text>
</comment>
<evidence type="ECO:0000313" key="10">
    <source>
        <dbReference type="Proteomes" id="UP000318582"/>
    </source>
</evidence>
<dbReference type="GO" id="GO:0016126">
    <property type="term" value="P:sterol biosynthetic process"/>
    <property type="evidence" value="ECO:0007669"/>
    <property type="project" value="TreeGrafter"/>
</dbReference>
<gene>
    <name evidence="9" type="ORF">PhCBS80983_g04217</name>
</gene>
<protein>
    <recommendedName>
        <fullName evidence="11">Insulin-induced gene 1 protein</fullName>
    </recommendedName>
</protein>
<dbReference type="EMBL" id="QEAQ01000063">
    <property type="protein sequence ID" value="TPX56888.1"/>
    <property type="molecule type" value="Genomic_DNA"/>
</dbReference>
<feature type="transmembrane region" description="Helical" evidence="8">
    <location>
        <begin position="180"/>
        <end position="198"/>
    </location>
</feature>
<evidence type="ECO:0000313" key="9">
    <source>
        <dbReference type="EMBL" id="TPX56888.1"/>
    </source>
</evidence>
<keyword evidence="5 8" id="KW-1133">Transmembrane helix</keyword>
<feature type="transmembrane region" description="Helical" evidence="8">
    <location>
        <begin position="95"/>
        <end position="120"/>
    </location>
</feature>
<dbReference type="GO" id="GO:0005789">
    <property type="term" value="C:endoplasmic reticulum membrane"/>
    <property type="evidence" value="ECO:0007669"/>
    <property type="project" value="UniProtKB-SubCell"/>
</dbReference>
<evidence type="ECO:0000256" key="2">
    <source>
        <dbReference type="ARBA" id="ARBA00007475"/>
    </source>
</evidence>
<feature type="transmembrane region" description="Helical" evidence="8">
    <location>
        <begin position="210"/>
        <end position="231"/>
    </location>
</feature>
<evidence type="ECO:0000256" key="1">
    <source>
        <dbReference type="ARBA" id="ARBA00004477"/>
    </source>
</evidence>
<keyword evidence="10" id="KW-1185">Reference proteome</keyword>
<evidence type="ECO:0000256" key="4">
    <source>
        <dbReference type="ARBA" id="ARBA00022824"/>
    </source>
</evidence>
<sequence>MTATLTHHHNSFSAANSLFFPPPPPPQTTKTPTKRPAMPKPPSAAAASPLLQYPPKAVALFALGFIFSVIIDHFQQEHDITRYPRNVSQLFDTVFWVPLNCGFGACLVGTLYPILDYRIFGRPHKYKRDWPNVLRCCGGFIGVNYAAAKLPWTSSMQVSLVLSLSAVWLWLMFDRTLHGFLLSSTVAIVGTWIAQMFVHSGMYSFTKADFFGVRSWFPCMLYSAAVMFGSIGRQLTIVPDEYYPSAKADAAAAAPSTAKPNVRVS</sequence>
<keyword evidence="6 8" id="KW-0472">Membrane</keyword>
<feature type="compositionally biased region" description="Basic residues" evidence="7">
    <location>
        <begin position="1"/>
        <end position="10"/>
    </location>
</feature>